<dbReference type="InterPro" id="IPR003598">
    <property type="entry name" value="Ig_sub2"/>
</dbReference>
<evidence type="ECO:0000313" key="10">
    <source>
        <dbReference type="EMBL" id="KAJ7371591.1"/>
    </source>
</evidence>
<keyword evidence="11" id="KW-1185">Reference proteome</keyword>
<keyword evidence="6" id="KW-1133">Transmembrane helix</keyword>
<feature type="binding site" evidence="5">
    <location>
        <position position="601"/>
    </location>
    <ligand>
        <name>ATP</name>
        <dbReference type="ChEBI" id="CHEBI:30616"/>
    </ligand>
</feature>
<dbReference type="SUPFAM" id="SSF56112">
    <property type="entry name" value="Protein kinase-like (PK-like)"/>
    <property type="match status" value="1"/>
</dbReference>
<dbReference type="Proteomes" id="UP001163046">
    <property type="component" value="Unassembled WGS sequence"/>
</dbReference>
<dbReference type="OrthoDB" id="5988042at2759"/>
<dbReference type="InterPro" id="IPR017441">
    <property type="entry name" value="Protein_kinase_ATP_BS"/>
</dbReference>
<dbReference type="PROSITE" id="PS50024">
    <property type="entry name" value="SEA"/>
    <property type="match status" value="1"/>
</dbReference>
<protein>
    <submittedName>
        <fullName evidence="10">Uncharacterized protein</fullName>
    </submittedName>
</protein>
<evidence type="ECO:0000256" key="6">
    <source>
        <dbReference type="SAM" id="Phobius"/>
    </source>
</evidence>
<accession>A0A9X0CQE0</accession>
<dbReference type="Pfam" id="PF01390">
    <property type="entry name" value="SEA"/>
    <property type="match status" value="1"/>
</dbReference>
<comment type="caution">
    <text evidence="10">The sequence shown here is derived from an EMBL/GenBank/DDBJ whole genome shotgun (WGS) entry which is preliminary data.</text>
</comment>
<feature type="non-terminal residue" evidence="10">
    <location>
        <position position="1"/>
    </location>
</feature>
<evidence type="ECO:0000259" key="9">
    <source>
        <dbReference type="PROSITE" id="PS50835"/>
    </source>
</evidence>
<dbReference type="GO" id="GO:0043005">
    <property type="term" value="C:neuron projection"/>
    <property type="evidence" value="ECO:0007669"/>
    <property type="project" value="TreeGrafter"/>
</dbReference>
<keyword evidence="2" id="KW-0677">Repeat</keyword>
<feature type="domain" description="Ig-like" evidence="9">
    <location>
        <begin position="152"/>
        <end position="234"/>
    </location>
</feature>
<dbReference type="AlphaFoldDB" id="A0A9X0CQE0"/>
<dbReference type="InterPro" id="IPR036179">
    <property type="entry name" value="Ig-like_dom_sf"/>
</dbReference>
<dbReference type="InterPro" id="IPR000082">
    <property type="entry name" value="SEA_dom"/>
</dbReference>
<dbReference type="PANTHER" id="PTHR12231:SF253">
    <property type="entry name" value="DPR-INTERACTING PROTEIN ETA, ISOFORM B-RELATED"/>
    <property type="match status" value="1"/>
</dbReference>
<evidence type="ECO:0000256" key="2">
    <source>
        <dbReference type="ARBA" id="ARBA00022737"/>
    </source>
</evidence>
<keyword evidence="5" id="KW-0547">Nucleotide-binding</keyword>
<feature type="chain" id="PRO_5040975517" evidence="7">
    <location>
        <begin position="28"/>
        <end position="604"/>
    </location>
</feature>
<dbReference type="SUPFAM" id="SSF48726">
    <property type="entry name" value="Immunoglobulin"/>
    <property type="match status" value="2"/>
</dbReference>
<evidence type="ECO:0000256" key="7">
    <source>
        <dbReference type="SAM" id="SignalP"/>
    </source>
</evidence>
<dbReference type="Pfam" id="PF13927">
    <property type="entry name" value="Ig_3"/>
    <property type="match status" value="2"/>
</dbReference>
<dbReference type="InterPro" id="IPR051170">
    <property type="entry name" value="Neural/epithelial_adhesion"/>
</dbReference>
<proteinExistence type="predicted"/>
<keyword evidence="4" id="KW-0393">Immunoglobulin domain</keyword>
<dbReference type="GO" id="GO:0005524">
    <property type="term" value="F:ATP binding"/>
    <property type="evidence" value="ECO:0007669"/>
    <property type="project" value="UniProtKB-UniRule"/>
</dbReference>
<dbReference type="InterPro" id="IPR011009">
    <property type="entry name" value="Kinase-like_dom_sf"/>
</dbReference>
<dbReference type="PROSITE" id="PS00107">
    <property type="entry name" value="PROTEIN_KINASE_ATP"/>
    <property type="match status" value="1"/>
</dbReference>
<organism evidence="10 11">
    <name type="scientific">Desmophyllum pertusum</name>
    <dbReference type="NCBI Taxonomy" id="174260"/>
    <lineage>
        <taxon>Eukaryota</taxon>
        <taxon>Metazoa</taxon>
        <taxon>Cnidaria</taxon>
        <taxon>Anthozoa</taxon>
        <taxon>Hexacorallia</taxon>
        <taxon>Scleractinia</taxon>
        <taxon>Caryophylliina</taxon>
        <taxon>Caryophylliidae</taxon>
        <taxon>Desmophyllum</taxon>
    </lineage>
</organism>
<dbReference type="InterPro" id="IPR007110">
    <property type="entry name" value="Ig-like_dom"/>
</dbReference>
<evidence type="ECO:0000256" key="4">
    <source>
        <dbReference type="ARBA" id="ARBA00023319"/>
    </source>
</evidence>
<sequence>MEEGCIKVLRGLFGLVLVLTALHPSRAQSVTFTRKPHNPTIVVEEVNSTRVFLVWSFALDSGESLQNVTIERERPGKNIRTIIATRPSANDSFILARNSYKTDYGTRLPATLVLKNVKRTDEYIYTLEIFYSNGIRNRREEVTVSVVVFVPPRITIAPVDKTDIEAGNDLALRCNASGDPHPSITWTKDGIPANQFNFSGYLLHIVNVQRKDGGSYRCTASNGYGSDATGVSIVDIKLPPRIMVAPVGKTDIEVGKDLTLICYASGNPKPNIAWTKDGVPVKTFNASGYFLHVFDAHRKNAGSYRCTASNGYGNNVTSVSIVGIKCGNKCKPERVGIALTNEKWKPSLSNRESIEFKTLESTVLSAIWNVYEQYSEKELYRVSIEEFRPGSVVAIVELLFGKSASEPLKPLQDEITDGRLASFRVNPTLDVDPSILPTATNCYWIKQRMILHAIYSAVIFLLVVIIIALVILLWRKRDNQGTSNDTSCQYHCKNDKDIQDQGAPLQVTEAYVNISDGLMLSDEESTDVQSPPSGNKSLNKRHEIVSEYMSLNPATKLRNWEVIREHVLISKVIGKGAFSQVAKATVLNINGIKGPTTVAVKMLK</sequence>
<keyword evidence="6" id="KW-0812">Transmembrane</keyword>
<dbReference type="EMBL" id="MU826844">
    <property type="protein sequence ID" value="KAJ7371591.1"/>
    <property type="molecule type" value="Genomic_DNA"/>
</dbReference>
<feature type="domain" description="SEA" evidence="8">
    <location>
        <begin position="329"/>
        <end position="441"/>
    </location>
</feature>
<dbReference type="InterPro" id="IPR036364">
    <property type="entry name" value="SEA_dom_sf"/>
</dbReference>
<keyword evidence="3" id="KW-1015">Disulfide bond</keyword>
<evidence type="ECO:0000256" key="5">
    <source>
        <dbReference type="PROSITE-ProRule" id="PRU10141"/>
    </source>
</evidence>
<evidence type="ECO:0000259" key="8">
    <source>
        <dbReference type="PROSITE" id="PS50024"/>
    </source>
</evidence>
<dbReference type="Gene3D" id="2.60.40.10">
    <property type="entry name" value="Immunoglobulins"/>
    <property type="match status" value="2"/>
</dbReference>
<keyword evidence="6" id="KW-0472">Membrane</keyword>
<dbReference type="InterPro" id="IPR013783">
    <property type="entry name" value="Ig-like_fold"/>
</dbReference>
<reference evidence="10" key="1">
    <citation type="submission" date="2023-01" db="EMBL/GenBank/DDBJ databases">
        <title>Genome assembly of the deep-sea coral Lophelia pertusa.</title>
        <authorList>
            <person name="Herrera S."/>
            <person name="Cordes E."/>
        </authorList>
    </citation>
    <scope>NUCLEOTIDE SEQUENCE</scope>
    <source>
        <strain evidence="10">USNM1676648</strain>
        <tissue evidence="10">Polyp</tissue>
    </source>
</reference>
<dbReference type="InterPro" id="IPR003599">
    <property type="entry name" value="Ig_sub"/>
</dbReference>
<keyword evidence="1 7" id="KW-0732">Signal</keyword>
<keyword evidence="5" id="KW-0067">ATP-binding</keyword>
<feature type="signal peptide" evidence="7">
    <location>
        <begin position="1"/>
        <end position="27"/>
    </location>
</feature>
<evidence type="ECO:0000256" key="3">
    <source>
        <dbReference type="ARBA" id="ARBA00023157"/>
    </source>
</evidence>
<feature type="transmembrane region" description="Helical" evidence="6">
    <location>
        <begin position="449"/>
        <end position="474"/>
    </location>
</feature>
<feature type="domain" description="Ig-like" evidence="9">
    <location>
        <begin position="240"/>
        <end position="322"/>
    </location>
</feature>
<gene>
    <name evidence="10" type="ORF">OS493_024267</name>
</gene>
<dbReference type="SMART" id="SM00408">
    <property type="entry name" value="IGc2"/>
    <property type="match status" value="2"/>
</dbReference>
<dbReference type="SMART" id="SM00409">
    <property type="entry name" value="IG"/>
    <property type="match status" value="3"/>
</dbReference>
<dbReference type="PANTHER" id="PTHR12231">
    <property type="entry name" value="CTX-RELATED TYPE I TRANSMEMBRANE PROTEIN"/>
    <property type="match status" value="1"/>
</dbReference>
<evidence type="ECO:0000313" key="11">
    <source>
        <dbReference type="Proteomes" id="UP001163046"/>
    </source>
</evidence>
<evidence type="ECO:0000256" key="1">
    <source>
        <dbReference type="ARBA" id="ARBA00022729"/>
    </source>
</evidence>
<dbReference type="SUPFAM" id="SSF82671">
    <property type="entry name" value="SEA domain"/>
    <property type="match status" value="1"/>
</dbReference>
<name>A0A9X0CQE0_9CNID</name>
<dbReference type="Gene3D" id="3.30.200.20">
    <property type="entry name" value="Phosphorylase Kinase, domain 1"/>
    <property type="match status" value="1"/>
</dbReference>
<dbReference type="PROSITE" id="PS50835">
    <property type="entry name" value="IG_LIKE"/>
    <property type="match status" value="2"/>
</dbReference>